<evidence type="ECO:0000313" key="1">
    <source>
        <dbReference type="EMBL" id="CAG8546807.1"/>
    </source>
</evidence>
<dbReference type="Proteomes" id="UP000789702">
    <property type="component" value="Unassembled WGS sequence"/>
</dbReference>
<name>A0ACA9LRN1_9GLOM</name>
<gene>
    <name evidence="1" type="ORF">DHETER_LOCUS5044</name>
</gene>
<dbReference type="EMBL" id="CAJVPU010005371">
    <property type="protein sequence ID" value="CAG8546807.1"/>
    <property type="molecule type" value="Genomic_DNA"/>
</dbReference>
<organism evidence="1 2">
    <name type="scientific">Dentiscutata heterogama</name>
    <dbReference type="NCBI Taxonomy" id="1316150"/>
    <lineage>
        <taxon>Eukaryota</taxon>
        <taxon>Fungi</taxon>
        <taxon>Fungi incertae sedis</taxon>
        <taxon>Mucoromycota</taxon>
        <taxon>Glomeromycotina</taxon>
        <taxon>Glomeromycetes</taxon>
        <taxon>Diversisporales</taxon>
        <taxon>Gigasporaceae</taxon>
        <taxon>Dentiscutata</taxon>
    </lineage>
</organism>
<sequence length="660" mass="75949">STNFIMSSHQKSFSAILTTTKTTIQSTFTVFNTQDVIDANEITRKYYAIANDTARYSDSIQAVFDQAIEDCKTHDVKMIQHSLMTFVTHHPEARKRKLRIPSLSHRNPSLSIPAKPVYMAPGPVVGDKPVAPIQDVSGEEFLDYWREDPNLNEHHEHWHIVYSDQPLPDPQFPDDKSKEYVKDRQGELFIYMHRQMNARYTAERLGIGLGVQKPLENYDELIPEGYAPSQHLVDNMDQTTFSTRPSGLKLSDVSKDGRSGGSIKVSELAQARDHIRKAIEQGHFDDANKTPITTELLGHAIESGLRQPGFEKYSVPFHNNGHMLLALINFQNTNDLDRGVMADVRVACRDPVFWRWHKHVDDLFKVYQEKLGPNHFDDCPSVKISSDGIILCFKDKIPGIKGLKDPQQDDEATKWGEKTFGGHNFHKEHDQYSTNELETKMKQRKFTWVEDDQSSQTIEYLFPREWYYFFRVENTSNKDITATFRVFIVPVELCNDFVEWIEVDKFKQEIPANSRTVVARDCDRASVVRQPPQKTLDELDDTAIATGSEDDESDEETYCDCGWPFHLLLPRGSRNGMKFKLFVFISDWEKDKVPRVTRCGSLSFCGAEKPKDKYPDIRPMGYPFDRPLKDGSFEKTFAGLHNAASRDITIRWVDKYPDWV</sequence>
<reference evidence="1" key="1">
    <citation type="submission" date="2021-06" db="EMBL/GenBank/DDBJ databases">
        <authorList>
            <person name="Kallberg Y."/>
            <person name="Tangrot J."/>
            <person name="Rosling A."/>
        </authorList>
    </citation>
    <scope>NUCLEOTIDE SEQUENCE</scope>
    <source>
        <strain evidence="1">IL203A</strain>
    </source>
</reference>
<accession>A0ACA9LRN1</accession>
<evidence type="ECO:0000313" key="2">
    <source>
        <dbReference type="Proteomes" id="UP000789702"/>
    </source>
</evidence>
<comment type="caution">
    <text evidence="1">The sequence shown here is derived from an EMBL/GenBank/DDBJ whole genome shotgun (WGS) entry which is preliminary data.</text>
</comment>
<proteinExistence type="predicted"/>
<feature type="non-terminal residue" evidence="1">
    <location>
        <position position="1"/>
    </location>
</feature>
<protein>
    <submittedName>
        <fullName evidence="1">15709_t:CDS:1</fullName>
    </submittedName>
</protein>
<keyword evidence="2" id="KW-1185">Reference proteome</keyword>